<dbReference type="EMBL" id="JAWXYB010000006">
    <property type="protein sequence ID" value="MDX5929487.1"/>
    <property type="molecule type" value="Genomic_DNA"/>
</dbReference>
<name>A0AAW9DLE4_ACIAO</name>
<evidence type="ECO:0000313" key="1">
    <source>
        <dbReference type="EMBL" id="MDX5929419.1"/>
    </source>
</evidence>
<comment type="caution">
    <text evidence="1">The sequence shown here is derived from an EMBL/GenBank/DDBJ whole genome shotgun (WGS) entry which is preliminary data.</text>
</comment>
<accession>A0AAW9DLE4</accession>
<dbReference type="RefSeq" id="WP_319612495.1">
    <property type="nucleotide sequence ID" value="NZ_JAWXYB010000005.1"/>
</dbReference>
<dbReference type="AlphaFoldDB" id="A0AAW9DLE4"/>
<evidence type="ECO:0000313" key="2">
    <source>
        <dbReference type="EMBL" id="MDX5929487.1"/>
    </source>
</evidence>
<gene>
    <name evidence="1" type="ORF">SIL87_01385</name>
    <name evidence="2" type="ORF">SIL87_01725</name>
</gene>
<organism evidence="1 3">
    <name type="scientific">Acidiphilium acidophilum</name>
    <name type="common">Thiobacillus acidophilus</name>
    <dbReference type="NCBI Taxonomy" id="76588"/>
    <lineage>
        <taxon>Bacteria</taxon>
        <taxon>Pseudomonadati</taxon>
        <taxon>Pseudomonadota</taxon>
        <taxon>Alphaproteobacteria</taxon>
        <taxon>Acetobacterales</taxon>
        <taxon>Acidocellaceae</taxon>
        <taxon>Acidiphilium</taxon>
    </lineage>
</organism>
<dbReference type="EMBL" id="JAWXYB010000005">
    <property type="protein sequence ID" value="MDX5929419.1"/>
    <property type="molecule type" value="Genomic_DNA"/>
</dbReference>
<dbReference type="Proteomes" id="UP001279553">
    <property type="component" value="Unassembled WGS sequence"/>
</dbReference>
<sequence length="215" mass="23634">MPTAIPREYNPRDHFIAFCWLHVPDDPMSPTQFVKVVADENPLDTYGSIDEWVILKAPSLWAAKYGTDLTTLGAYLPFEGMPSDDAPLVESGWAETIMAGAHIFDAPSPLTDAETSFLRSMAGRTIADVSLADLWIMMTVAGWRPGMITRGIMPTSDEAERLCAFYREGGKAMDPMDDMNLETTILGALDLAGATNPLQLGLSLLPKLEDWLHET</sequence>
<evidence type="ECO:0000313" key="3">
    <source>
        <dbReference type="Proteomes" id="UP001279553"/>
    </source>
</evidence>
<protein>
    <submittedName>
        <fullName evidence="1">Uncharacterized protein</fullName>
    </submittedName>
</protein>
<reference evidence="1 3" key="1">
    <citation type="submission" date="2023-11" db="EMBL/GenBank/DDBJ databases">
        <title>MicrobeMod: A computational toolkit for identifying prokaryotic methylation and restriction-modification with nanopore sequencing.</title>
        <authorList>
            <person name="Crits-Christoph A."/>
            <person name="Kang S.C."/>
            <person name="Lee H."/>
            <person name="Ostrov N."/>
        </authorList>
    </citation>
    <scope>NUCLEOTIDE SEQUENCE [LARGE SCALE GENOMIC DNA]</scope>
    <source>
        <strain evidence="1 3">DSMZ 700</strain>
    </source>
</reference>
<proteinExistence type="predicted"/>
<keyword evidence="3" id="KW-1185">Reference proteome</keyword>